<accession>A0A7Y2R4V7</accession>
<sequence>MDDSMIPFPDRDTVAEKLAALSETDKTYLALLMENAAQDDNLLDGLRRHLDLAAGSRFLNSLKLENLGIWLGTQAPDRLQIRLTEAARSSQHPAYQAFRTGLGRSGGLEKAYPPVTPWNDPNSVI</sequence>
<gene>
    <name evidence="1" type="ORF">HLI17_13865</name>
</gene>
<dbReference type="EMBL" id="JABEQY010000010">
    <property type="protein sequence ID" value="NNH64361.1"/>
    <property type="molecule type" value="Genomic_DNA"/>
</dbReference>
<proteinExistence type="predicted"/>
<dbReference type="Proteomes" id="UP000530654">
    <property type="component" value="Unassembled WGS sequence"/>
</dbReference>
<protein>
    <submittedName>
        <fullName evidence="1">Uncharacterized protein</fullName>
    </submittedName>
</protein>
<dbReference type="RefSeq" id="WP_170280884.1">
    <property type="nucleotide sequence ID" value="NZ_JABEQY010000010.1"/>
</dbReference>
<comment type="caution">
    <text evidence="1">The sequence shown here is derived from an EMBL/GenBank/DDBJ whole genome shotgun (WGS) entry which is preliminary data.</text>
</comment>
<evidence type="ECO:0000313" key="2">
    <source>
        <dbReference type="Proteomes" id="UP000530654"/>
    </source>
</evidence>
<evidence type="ECO:0000313" key="1">
    <source>
        <dbReference type="EMBL" id="NNH64361.1"/>
    </source>
</evidence>
<dbReference type="AlphaFoldDB" id="A0A7Y2R4V7"/>
<organism evidence="1 2">
    <name type="scientific">Rhizobium laguerreae</name>
    <dbReference type="NCBI Taxonomy" id="1076926"/>
    <lineage>
        <taxon>Bacteria</taxon>
        <taxon>Pseudomonadati</taxon>
        <taxon>Pseudomonadota</taxon>
        <taxon>Alphaproteobacteria</taxon>
        <taxon>Hyphomicrobiales</taxon>
        <taxon>Rhizobiaceae</taxon>
        <taxon>Rhizobium/Agrobacterium group</taxon>
        <taxon>Rhizobium</taxon>
    </lineage>
</organism>
<name>A0A7Y2R4V7_9HYPH</name>
<reference evidence="1 2" key="1">
    <citation type="submission" date="2020-04" db="EMBL/GenBank/DDBJ databases">
        <title>Rhizobium bacterial biofertilizers improve the content of phenolic compounds of Lactuca sativa L. under non-saline and saline-stress conditions.</title>
        <authorList>
            <person name="Ayuso-Calles M."/>
            <person name="Garcia-Estevez I."/>
            <person name="Jimenez-Gomez A."/>
            <person name="Flores-Felix J.D."/>
            <person name="Escribano-Bailon M."/>
            <person name="Rivas R."/>
        </authorList>
    </citation>
    <scope>NUCLEOTIDE SEQUENCE [LARGE SCALE GENOMIC DNA]</scope>
    <source>
        <strain evidence="1 2">GPTR02</strain>
    </source>
</reference>